<accession>A0A4S2MHL7</accession>
<evidence type="ECO:0000256" key="1">
    <source>
        <dbReference type="SAM" id="MobiDB-lite"/>
    </source>
</evidence>
<feature type="compositionally biased region" description="Low complexity" evidence="1">
    <location>
        <begin position="33"/>
        <end position="60"/>
    </location>
</feature>
<gene>
    <name evidence="2" type="ORF">EX30DRAFT_266130</name>
</gene>
<dbReference type="EMBL" id="ML220192">
    <property type="protein sequence ID" value="TGZ76243.1"/>
    <property type="molecule type" value="Genomic_DNA"/>
</dbReference>
<proteinExistence type="predicted"/>
<sequence length="264" mass="29582">MYTNVRHHRLNLLYAFNSLVRMVVSTPNPSPTTPSRHPTSRASRALTSSRPVLRRILSSPPSSPPAHDLRRASISQLNPPSALNPLPPFAIRHSAQVQLQLTQVFHLSPPPSRSPPPPSKPNRELRHHSFRPDTFTPQPRHRCPSRHACHHSNTFRHDQARLRRITTSHSETLNSGTHTHPHTGSPAVSVNRNSMSWKLRPKPRPGPPNSAQHRHKSDSQSLSCGKAWEAQLASTIHYSSPAVLMMVPVSPWTYYTVCVGGVRY</sequence>
<feature type="compositionally biased region" description="Basic residues" evidence="1">
    <location>
        <begin position="139"/>
        <end position="154"/>
    </location>
</feature>
<name>A0A4S2MHL7_9PEZI</name>
<protein>
    <submittedName>
        <fullName evidence="2">Uncharacterized protein</fullName>
    </submittedName>
</protein>
<dbReference type="InParanoid" id="A0A4S2MHL7"/>
<dbReference type="AlphaFoldDB" id="A0A4S2MHL7"/>
<organism evidence="2 3">
    <name type="scientific">Ascodesmis nigricans</name>
    <dbReference type="NCBI Taxonomy" id="341454"/>
    <lineage>
        <taxon>Eukaryota</taxon>
        <taxon>Fungi</taxon>
        <taxon>Dikarya</taxon>
        <taxon>Ascomycota</taxon>
        <taxon>Pezizomycotina</taxon>
        <taxon>Pezizomycetes</taxon>
        <taxon>Pezizales</taxon>
        <taxon>Ascodesmidaceae</taxon>
        <taxon>Ascodesmis</taxon>
    </lineage>
</organism>
<feature type="region of interest" description="Disordered" evidence="1">
    <location>
        <begin position="106"/>
        <end position="160"/>
    </location>
</feature>
<feature type="compositionally biased region" description="Pro residues" evidence="1">
    <location>
        <begin position="108"/>
        <end position="120"/>
    </location>
</feature>
<feature type="region of interest" description="Disordered" evidence="1">
    <location>
        <begin position="27"/>
        <end position="69"/>
    </location>
</feature>
<feature type="region of interest" description="Disordered" evidence="1">
    <location>
        <begin position="171"/>
        <end position="190"/>
    </location>
</feature>
<reference evidence="2 3" key="1">
    <citation type="submission" date="2019-04" db="EMBL/GenBank/DDBJ databases">
        <title>Comparative genomics and transcriptomics to analyze fruiting body development in filamentous ascomycetes.</title>
        <authorList>
            <consortium name="DOE Joint Genome Institute"/>
            <person name="Lutkenhaus R."/>
            <person name="Traeger S."/>
            <person name="Breuer J."/>
            <person name="Kuo A."/>
            <person name="Lipzen A."/>
            <person name="Pangilinan J."/>
            <person name="Dilworth D."/>
            <person name="Sandor L."/>
            <person name="Poggeler S."/>
            <person name="Barry K."/>
            <person name="Grigoriev I.V."/>
            <person name="Nowrousian M."/>
        </authorList>
    </citation>
    <scope>NUCLEOTIDE SEQUENCE [LARGE SCALE GENOMIC DNA]</scope>
    <source>
        <strain evidence="2 3">CBS 389.68</strain>
    </source>
</reference>
<feature type="region of interest" description="Disordered" evidence="1">
    <location>
        <begin position="196"/>
        <end position="222"/>
    </location>
</feature>
<keyword evidence="3" id="KW-1185">Reference proteome</keyword>
<evidence type="ECO:0000313" key="3">
    <source>
        <dbReference type="Proteomes" id="UP000298138"/>
    </source>
</evidence>
<evidence type="ECO:0000313" key="2">
    <source>
        <dbReference type="EMBL" id="TGZ76243.1"/>
    </source>
</evidence>
<dbReference type="Proteomes" id="UP000298138">
    <property type="component" value="Unassembled WGS sequence"/>
</dbReference>